<protein>
    <submittedName>
        <fullName evidence="2">Uncharacterized protein</fullName>
    </submittedName>
</protein>
<evidence type="ECO:0000256" key="1">
    <source>
        <dbReference type="SAM" id="MobiDB-lite"/>
    </source>
</evidence>
<proteinExistence type="predicted"/>
<reference evidence="2" key="2">
    <citation type="journal article" date="2015" name="Data Brief">
        <title>Shoot transcriptome of the giant reed, Arundo donax.</title>
        <authorList>
            <person name="Barrero R.A."/>
            <person name="Guerrero F.D."/>
            <person name="Moolhuijzen P."/>
            <person name="Goolsby J.A."/>
            <person name="Tidwell J."/>
            <person name="Bellgard S.E."/>
            <person name="Bellgard M.I."/>
        </authorList>
    </citation>
    <scope>NUCLEOTIDE SEQUENCE</scope>
    <source>
        <tissue evidence="2">Shoot tissue taken approximately 20 cm above the soil surface</tissue>
    </source>
</reference>
<reference evidence="2" key="1">
    <citation type="submission" date="2014-09" db="EMBL/GenBank/DDBJ databases">
        <authorList>
            <person name="Magalhaes I.L.F."/>
            <person name="Oliveira U."/>
            <person name="Santos F.R."/>
            <person name="Vidigal T.H.D.A."/>
            <person name="Brescovit A.D."/>
            <person name="Santos A.J."/>
        </authorList>
    </citation>
    <scope>NUCLEOTIDE SEQUENCE</scope>
    <source>
        <tissue evidence="2">Shoot tissue taken approximately 20 cm above the soil surface</tissue>
    </source>
</reference>
<accession>A0A0A8ZUX3</accession>
<name>A0A0A8ZUX3_ARUDO</name>
<feature type="region of interest" description="Disordered" evidence="1">
    <location>
        <begin position="1"/>
        <end position="130"/>
    </location>
</feature>
<dbReference type="EMBL" id="GBRH01255309">
    <property type="protein sequence ID" value="JAD42586.1"/>
    <property type="molecule type" value="Transcribed_RNA"/>
</dbReference>
<feature type="compositionally biased region" description="Pro residues" evidence="1">
    <location>
        <begin position="28"/>
        <end position="42"/>
    </location>
</feature>
<sequence length="151" mass="17019">MWKERRSTTSHRRRAAPSSIDHGRPQIQLPPPDLIPPPPPPLGLTLPERVQIESLPPPDIFPSPHLDCSRPSAMRSPPMQPLPKVSPLTPTVQLRLQDRGPQHRGSNNICTPPIDDPNGKPQPQRHPPVVWKKPIINTPALIIRPQVHRRR</sequence>
<evidence type="ECO:0000313" key="2">
    <source>
        <dbReference type="EMBL" id="JAD42586.1"/>
    </source>
</evidence>
<dbReference type="AlphaFoldDB" id="A0A0A8ZUX3"/>
<organism evidence="2">
    <name type="scientific">Arundo donax</name>
    <name type="common">Giant reed</name>
    <name type="synonym">Donax arundinaceus</name>
    <dbReference type="NCBI Taxonomy" id="35708"/>
    <lineage>
        <taxon>Eukaryota</taxon>
        <taxon>Viridiplantae</taxon>
        <taxon>Streptophyta</taxon>
        <taxon>Embryophyta</taxon>
        <taxon>Tracheophyta</taxon>
        <taxon>Spermatophyta</taxon>
        <taxon>Magnoliopsida</taxon>
        <taxon>Liliopsida</taxon>
        <taxon>Poales</taxon>
        <taxon>Poaceae</taxon>
        <taxon>PACMAD clade</taxon>
        <taxon>Arundinoideae</taxon>
        <taxon>Arundineae</taxon>
        <taxon>Arundo</taxon>
    </lineage>
</organism>